<gene>
    <name evidence="2" type="ORF">BVC80_603g1</name>
</gene>
<evidence type="ECO:0000256" key="1">
    <source>
        <dbReference type="SAM" id="MobiDB-lite"/>
    </source>
</evidence>
<feature type="compositionally biased region" description="Basic and acidic residues" evidence="1">
    <location>
        <begin position="1"/>
        <end position="16"/>
    </location>
</feature>
<dbReference type="InParanoid" id="A0A200R0M8"/>
<dbReference type="Proteomes" id="UP000195402">
    <property type="component" value="Unassembled WGS sequence"/>
</dbReference>
<protein>
    <submittedName>
        <fullName evidence="2">Uncharacterized protein</fullName>
    </submittedName>
</protein>
<dbReference type="AlphaFoldDB" id="A0A200R0M8"/>
<keyword evidence="3" id="KW-1185">Reference proteome</keyword>
<evidence type="ECO:0000313" key="2">
    <source>
        <dbReference type="EMBL" id="OVA16220.1"/>
    </source>
</evidence>
<sequence>MTRQIEHESSVTDRHQALIQKQKSPTTENKIRFGEVAGGTTAECAAICCCCPCGLMNLLILVIYKLPAGIFRKALKIRKKRKKKKKNKRLLGLKNSGPWTHNCDCSCYEAELQVQKKVDSSVVVVNESSSSSSSSSSSAENNKLSKEVLELEEEMWYRFHGAGFWRSPSQVSQRNM</sequence>
<dbReference type="STRING" id="56857.A0A200R0M8"/>
<feature type="region of interest" description="Disordered" evidence="1">
    <location>
        <begin position="1"/>
        <end position="25"/>
    </location>
</feature>
<organism evidence="2 3">
    <name type="scientific">Macleaya cordata</name>
    <name type="common">Five-seeded plume-poppy</name>
    <name type="synonym">Bocconia cordata</name>
    <dbReference type="NCBI Taxonomy" id="56857"/>
    <lineage>
        <taxon>Eukaryota</taxon>
        <taxon>Viridiplantae</taxon>
        <taxon>Streptophyta</taxon>
        <taxon>Embryophyta</taxon>
        <taxon>Tracheophyta</taxon>
        <taxon>Spermatophyta</taxon>
        <taxon>Magnoliopsida</taxon>
        <taxon>Ranunculales</taxon>
        <taxon>Papaveraceae</taxon>
        <taxon>Papaveroideae</taxon>
        <taxon>Macleaya</taxon>
    </lineage>
</organism>
<dbReference type="PANTHER" id="PTHR33264">
    <property type="entry name" value="EXPRESSED PROTEIN"/>
    <property type="match status" value="1"/>
</dbReference>
<accession>A0A200R0M8</accession>
<dbReference type="EMBL" id="MVGT01000609">
    <property type="protein sequence ID" value="OVA16220.1"/>
    <property type="molecule type" value="Genomic_DNA"/>
</dbReference>
<comment type="caution">
    <text evidence="2">The sequence shown here is derived from an EMBL/GenBank/DDBJ whole genome shotgun (WGS) entry which is preliminary data.</text>
</comment>
<dbReference type="OrthoDB" id="695262at2759"/>
<proteinExistence type="predicted"/>
<dbReference type="OMA" id="NEANCQP"/>
<evidence type="ECO:0000313" key="3">
    <source>
        <dbReference type="Proteomes" id="UP000195402"/>
    </source>
</evidence>
<dbReference type="PANTHER" id="PTHR33264:SF8">
    <property type="entry name" value="EXPRESSED PROTEIN"/>
    <property type="match status" value="1"/>
</dbReference>
<reference evidence="2 3" key="1">
    <citation type="journal article" date="2017" name="Mol. Plant">
        <title>The Genome of Medicinal Plant Macleaya cordata Provides New Insights into Benzylisoquinoline Alkaloids Metabolism.</title>
        <authorList>
            <person name="Liu X."/>
            <person name="Liu Y."/>
            <person name="Huang P."/>
            <person name="Ma Y."/>
            <person name="Qing Z."/>
            <person name="Tang Q."/>
            <person name="Cao H."/>
            <person name="Cheng P."/>
            <person name="Zheng Y."/>
            <person name="Yuan Z."/>
            <person name="Zhou Y."/>
            <person name="Liu J."/>
            <person name="Tang Z."/>
            <person name="Zhuo Y."/>
            <person name="Zhang Y."/>
            <person name="Yu L."/>
            <person name="Huang J."/>
            <person name="Yang P."/>
            <person name="Peng Q."/>
            <person name="Zhang J."/>
            <person name="Jiang W."/>
            <person name="Zhang Z."/>
            <person name="Lin K."/>
            <person name="Ro D.K."/>
            <person name="Chen X."/>
            <person name="Xiong X."/>
            <person name="Shang Y."/>
            <person name="Huang S."/>
            <person name="Zeng J."/>
        </authorList>
    </citation>
    <scope>NUCLEOTIDE SEQUENCE [LARGE SCALE GENOMIC DNA]</scope>
    <source>
        <strain evidence="3">cv. BLH2017</strain>
        <tissue evidence="2">Root</tissue>
    </source>
</reference>
<name>A0A200R0M8_MACCD</name>